<feature type="domain" description="NADH:quinone oxidoreductase/Mrp antiporter transmembrane" evidence="7">
    <location>
        <begin position="3"/>
        <end position="194"/>
    </location>
</feature>
<feature type="transmembrane region" description="Helical" evidence="6">
    <location>
        <begin position="65"/>
        <end position="86"/>
    </location>
</feature>
<feature type="transmembrane region" description="Helical" evidence="6">
    <location>
        <begin position="254"/>
        <end position="274"/>
    </location>
</feature>
<dbReference type="InterPro" id="IPR001750">
    <property type="entry name" value="ND/Mrp_TM"/>
</dbReference>
<proteinExistence type="predicted"/>
<gene>
    <name evidence="8" type="ORF">ABT317_51110</name>
</gene>
<keyword evidence="9" id="KW-1185">Reference proteome</keyword>
<reference evidence="8 9" key="1">
    <citation type="submission" date="2024-06" db="EMBL/GenBank/DDBJ databases">
        <title>The Natural Products Discovery Center: Release of the First 8490 Sequenced Strains for Exploring Actinobacteria Biosynthetic Diversity.</title>
        <authorList>
            <person name="Kalkreuter E."/>
            <person name="Kautsar S.A."/>
            <person name="Yang D."/>
            <person name="Bader C.D."/>
            <person name="Teijaro C.N."/>
            <person name="Fluegel L."/>
            <person name="Davis C.M."/>
            <person name="Simpson J.R."/>
            <person name="Lauterbach L."/>
            <person name="Steele A.D."/>
            <person name="Gui C."/>
            <person name="Meng S."/>
            <person name="Li G."/>
            <person name="Viehrig K."/>
            <person name="Ye F."/>
            <person name="Su P."/>
            <person name="Kiefer A.F."/>
            <person name="Nichols A."/>
            <person name="Cepeda A.J."/>
            <person name="Yan W."/>
            <person name="Fan B."/>
            <person name="Jiang Y."/>
            <person name="Adhikari A."/>
            <person name="Zheng C.-J."/>
            <person name="Schuster L."/>
            <person name="Cowan T.M."/>
            <person name="Smanski M.J."/>
            <person name="Chevrette M.G."/>
            <person name="De Carvalho L.P.S."/>
            <person name="Shen B."/>
        </authorList>
    </citation>
    <scope>NUCLEOTIDE SEQUENCE [LARGE SCALE GENOMIC DNA]</scope>
    <source>
        <strain evidence="8 9">NPDC000634</strain>
    </source>
</reference>
<keyword evidence="2 5" id="KW-0812">Transmembrane</keyword>
<dbReference type="PANTHER" id="PTHR42829">
    <property type="entry name" value="NADH-UBIQUINONE OXIDOREDUCTASE CHAIN 5"/>
    <property type="match status" value="1"/>
</dbReference>
<feature type="transmembrane region" description="Helical" evidence="6">
    <location>
        <begin position="34"/>
        <end position="53"/>
    </location>
</feature>
<dbReference type="Pfam" id="PF00361">
    <property type="entry name" value="Proton_antipo_M"/>
    <property type="match status" value="1"/>
</dbReference>
<protein>
    <submittedName>
        <fullName evidence="8">Proton-conducting transporter membrane subunit</fullName>
    </submittedName>
</protein>
<evidence type="ECO:0000256" key="3">
    <source>
        <dbReference type="ARBA" id="ARBA00022989"/>
    </source>
</evidence>
<feature type="non-terminal residue" evidence="8">
    <location>
        <position position="362"/>
    </location>
</feature>
<keyword evidence="3 6" id="KW-1133">Transmembrane helix</keyword>
<comment type="subcellular location">
    <subcellularLocation>
        <location evidence="1">Endomembrane system</location>
        <topology evidence="1">Multi-pass membrane protein</topology>
    </subcellularLocation>
    <subcellularLocation>
        <location evidence="5">Membrane</location>
        <topology evidence="5">Multi-pass membrane protein</topology>
    </subcellularLocation>
</comment>
<evidence type="ECO:0000256" key="5">
    <source>
        <dbReference type="RuleBase" id="RU000320"/>
    </source>
</evidence>
<evidence type="ECO:0000256" key="2">
    <source>
        <dbReference type="ARBA" id="ARBA00022692"/>
    </source>
</evidence>
<dbReference type="InterPro" id="IPR003945">
    <property type="entry name" value="NU5C-like"/>
</dbReference>
<keyword evidence="4 6" id="KW-0472">Membrane</keyword>
<sequence length="362" mass="37174">PTVIALLLLAGVAGKSAQFPLHTWLPDAMAGPTPVSALIHAATMVAAGVYFVARLLPVFQASTAAMVVLAVMAAVTMTGSALAALAQDDIKRVLAYSTIGQLGYMTGALAVGDRGAAVFHLLSHGAFKALLFLAAGVIIHAAGTNSLAAMSRMADLRDRVPDAYWTMTVALLALAAIPPFSGFFSKESVLGAAEHVATGHTDHAPGSAGWIVLVAGLVTAVLTAAYAMRLWLLAFRGRGAKAPDHGRQPLVMNAVLWVLAVPSLAFGGLAFRVLPDWFDGRDLTPTLTTSVLGTGLALVGGIVTYGAWRHTGALAARVPLGAVAAHPEADAGLVEAEAIASHRPAYGDIAYATDPADPGRLL</sequence>
<feature type="transmembrane region" description="Helical" evidence="6">
    <location>
        <begin position="129"/>
        <end position="151"/>
    </location>
</feature>
<evidence type="ECO:0000256" key="6">
    <source>
        <dbReference type="SAM" id="Phobius"/>
    </source>
</evidence>
<dbReference type="PANTHER" id="PTHR42829:SF2">
    <property type="entry name" value="NADH-UBIQUINONE OXIDOREDUCTASE CHAIN 5"/>
    <property type="match status" value="1"/>
</dbReference>
<comment type="caution">
    <text evidence="8">The sequence shown here is derived from an EMBL/GenBank/DDBJ whole genome shotgun (WGS) entry which is preliminary data.</text>
</comment>
<feature type="transmembrane region" description="Helical" evidence="6">
    <location>
        <begin position="210"/>
        <end position="233"/>
    </location>
</feature>
<accession>A0ABV1WLJ8</accession>
<dbReference type="Proteomes" id="UP001458415">
    <property type="component" value="Unassembled WGS sequence"/>
</dbReference>
<organism evidence="8 9">
    <name type="scientific">Streptomyces carpinensis</name>
    <dbReference type="NCBI Taxonomy" id="66369"/>
    <lineage>
        <taxon>Bacteria</taxon>
        <taxon>Bacillati</taxon>
        <taxon>Actinomycetota</taxon>
        <taxon>Actinomycetes</taxon>
        <taxon>Kitasatosporales</taxon>
        <taxon>Streptomycetaceae</taxon>
        <taxon>Streptomyces</taxon>
    </lineage>
</organism>
<dbReference type="EMBL" id="JBEPCU010002187">
    <property type="protein sequence ID" value="MER6985073.1"/>
    <property type="molecule type" value="Genomic_DNA"/>
</dbReference>
<evidence type="ECO:0000256" key="1">
    <source>
        <dbReference type="ARBA" id="ARBA00004127"/>
    </source>
</evidence>
<evidence type="ECO:0000256" key="4">
    <source>
        <dbReference type="ARBA" id="ARBA00023136"/>
    </source>
</evidence>
<evidence type="ECO:0000313" key="8">
    <source>
        <dbReference type="EMBL" id="MER6985073.1"/>
    </source>
</evidence>
<feature type="transmembrane region" description="Helical" evidence="6">
    <location>
        <begin position="163"/>
        <end position="184"/>
    </location>
</feature>
<name>A0ABV1WLJ8_9ACTN</name>
<evidence type="ECO:0000313" key="9">
    <source>
        <dbReference type="Proteomes" id="UP001458415"/>
    </source>
</evidence>
<feature type="non-terminal residue" evidence="8">
    <location>
        <position position="1"/>
    </location>
</feature>
<feature type="transmembrane region" description="Helical" evidence="6">
    <location>
        <begin position="286"/>
        <end position="308"/>
    </location>
</feature>
<dbReference type="PRINTS" id="PR01434">
    <property type="entry name" value="NADHDHGNASE5"/>
</dbReference>
<evidence type="ECO:0000259" key="7">
    <source>
        <dbReference type="Pfam" id="PF00361"/>
    </source>
</evidence>